<evidence type="ECO:0000313" key="2">
    <source>
        <dbReference type="Proteomes" id="UP000515150"/>
    </source>
</evidence>
<evidence type="ECO:0000313" key="3">
    <source>
        <dbReference type="RefSeq" id="XP_055364867.1"/>
    </source>
</evidence>
<feature type="region of interest" description="Disordered" evidence="1">
    <location>
        <begin position="123"/>
        <end position="200"/>
    </location>
</feature>
<feature type="compositionally biased region" description="Basic residues" evidence="1">
    <location>
        <begin position="161"/>
        <end position="172"/>
    </location>
</feature>
<organism evidence="2 3">
    <name type="scientific">Betta splendens</name>
    <name type="common">Siamese fighting fish</name>
    <dbReference type="NCBI Taxonomy" id="158456"/>
    <lineage>
        <taxon>Eukaryota</taxon>
        <taxon>Metazoa</taxon>
        <taxon>Chordata</taxon>
        <taxon>Craniata</taxon>
        <taxon>Vertebrata</taxon>
        <taxon>Euteleostomi</taxon>
        <taxon>Actinopterygii</taxon>
        <taxon>Neopterygii</taxon>
        <taxon>Teleostei</taxon>
        <taxon>Neoteleostei</taxon>
        <taxon>Acanthomorphata</taxon>
        <taxon>Anabantaria</taxon>
        <taxon>Anabantiformes</taxon>
        <taxon>Anabantoidei</taxon>
        <taxon>Osphronemidae</taxon>
        <taxon>Betta</taxon>
    </lineage>
</organism>
<protein>
    <submittedName>
        <fullName evidence="3">Uncharacterized protein LOC114855160</fullName>
    </submittedName>
</protein>
<dbReference type="GeneID" id="114855160"/>
<reference evidence="3" key="1">
    <citation type="submission" date="2025-08" db="UniProtKB">
        <authorList>
            <consortium name="RefSeq"/>
        </authorList>
    </citation>
    <scope>IDENTIFICATION</scope>
</reference>
<keyword evidence="2" id="KW-1185">Reference proteome</keyword>
<feature type="compositionally biased region" description="Polar residues" evidence="1">
    <location>
        <begin position="179"/>
        <end position="193"/>
    </location>
</feature>
<dbReference type="RefSeq" id="XP_055364867.1">
    <property type="nucleotide sequence ID" value="XM_055508892.1"/>
</dbReference>
<sequence>MEFVPSRLPEDVRGDFQRLAKEYAEAGSAKVGLGIVDLAIEIMEEEFWWREYPGVQAFSEGLRLKRRDLTRALRASSGRVSAAAPVAAPVATPAAHVFVPVAAPAVRVSNPVAAPADRVPVPVTAPAPPAQAPNAAASVRHSDPATETQPPPLPAPQMTVSRRRPRRRRRGHGSGVQGPETSVAVTEQLSSPAEDSLGSPTDCVVSNAGIPDSVTQRIHLHCSPPVAFLFAPLRQRIPSVPLLTVSCQLQASPIASLNESTSTVLPRLRSSSLI</sequence>
<evidence type="ECO:0000256" key="1">
    <source>
        <dbReference type="SAM" id="MobiDB-lite"/>
    </source>
</evidence>
<accession>A0A9W2XSW7</accession>
<proteinExistence type="predicted"/>
<dbReference type="AlphaFoldDB" id="A0A9W2XSW7"/>
<gene>
    <name evidence="3" type="primary">LOC114855160</name>
</gene>
<dbReference type="Proteomes" id="UP000515150">
    <property type="component" value="Chromosome 5"/>
</dbReference>
<name>A0A9W2XSW7_BETSP</name>
<dbReference type="KEGG" id="bspl:114855160"/>